<keyword evidence="2" id="KW-1185">Reference proteome</keyword>
<name>A0A8R1TPN7_ONCVO</name>
<proteinExistence type="predicted"/>
<dbReference type="AlphaFoldDB" id="A0A8R1TPN7"/>
<evidence type="ECO:0000313" key="1">
    <source>
        <dbReference type="EnsemblMetazoa" id="OVOC2205.1"/>
    </source>
</evidence>
<protein>
    <submittedName>
        <fullName evidence="1">Uncharacterized protein</fullName>
    </submittedName>
</protein>
<organism evidence="1 2">
    <name type="scientific">Onchocerca volvulus</name>
    <dbReference type="NCBI Taxonomy" id="6282"/>
    <lineage>
        <taxon>Eukaryota</taxon>
        <taxon>Metazoa</taxon>
        <taxon>Ecdysozoa</taxon>
        <taxon>Nematoda</taxon>
        <taxon>Chromadorea</taxon>
        <taxon>Rhabditida</taxon>
        <taxon>Spirurina</taxon>
        <taxon>Spiruromorpha</taxon>
        <taxon>Filarioidea</taxon>
        <taxon>Onchocercidae</taxon>
        <taxon>Onchocerca</taxon>
    </lineage>
</organism>
<evidence type="ECO:0000313" key="2">
    <source>
        <dbReference type="Proteomes" id="UP000024404"/>
    </source>
</evidence>
<dbReference type="EnsemblMetazoa" id="OVOC2205.1">
    <property type="protein sequence ID" value="OVOC2205.1"/>
    <property type="gene ID" value="WBGene00239014"/>
</dbReference>
<reference evidence="2" key="1">
    <citation type="submission" date="2013-10" db="EMBL/GenBank/DDBJ databases">
        <title>Genome sequencing of Onchocerca volvulus.</title>
        <authorList>
            <person name="Cotton J."/>
            <person name="Tsai J."/>
            <person name="Stanley E."/>
            <person name="Tracey A."/>
            <person name="Holroyd N."/>
            <person name="Lustigman S."/>
            <person name="Berriman M."/>
        </authorList>
    </citation>
    <scope>NUCLEOTIDE SEQUENCE</scope>
</reference>
<dbReference type="Proteomes" id="UP000024404">
    <property type="component" value="Unassembled WGS sequence"/>
</dbReference>
<dbReference type="EMBL" id="CMVM020000072">
    <property type="status" value="NOT_ANNOTATED_CDS"/>
    <property type="molecule type" value="Genomic_DNA"/>
</dbReference>
<sequence>MFSVMLHYIITETTNLHFAIMACKEGRRKSKREIFAEQRNHLPHFSIYGHYWCGQNHLTMAKCESGIS</sequence>
<accession>A0A8R1TPN7</accession>
<reference evidence="1" key="2">
    <citation type="submission" date="2022-06" db="UniProtKB">
        <authorList>
            <consortium name="EnsemblMetazoa"/>
        </authorList>
    </citation>
    <scope>IDENTIFICATION</scope>
</reference>